<feature type="region of interest" description="Disordered" evidence="1">
    <location>
        <begin position="41"/>
        <end position="68"/>
    </location>
</feature>
<sequence>MSQPAGKGVPADLEKTLKKNDSNVKAANDLILRAESLVAERLPEKHEHTPLNKKMSDFTRRNSQDNSS</sequence>
<evidence type="ECO:0000256" key="1">
    <source>
        <dbReference type="SAM" id="MobiDB-lite"/>
    </source>
</evidence>
<reference evidence="2" key="2">
    <citation type="submission" date="2013-10" db="EMBL/GenBank/DDBJ databases">
        <authorList>
            <person name="Aslett M."/>
        </authorList>
    </citation>
    <scope>NUCLEOTIDE SEQUENCE [LARGE SCALE GENOMIC DNA]</scope>
    <source>
        <strain evidence="2">Houghton</strain>
    </source>
</reference>
<feature type="region of interest" description="Disordered" evidence="1">
    <location>
        <begin position="1"/>
        <end position="23"/>
    </location>
</feature>
<dbReference type="EMBL" id="HG692801">
    <property type="protein sequence ID" value="CDI84572.1"/>
    <property type="molecule type" value="Genomic_DNA"/>
</dbReference>
<gene>
    <name evidence="2" type="ORF">EPH_0057730</name>
</gene>
<feature type="compositionally biased region" description="Basic and acidic residues" evidence="1">
    <location>
        <begin position="12"/>
        <end position="22"/>
    </location>
</feature>
<organism evidence="2 3">
    <name type="scientific">Eimeria praecox</name>
    <dbReference type="NCBI Taxonomy" id="51316"/>
    <lineage>
        <taxon>Eukaryota</taxon>
        <taxon>Sar</taxon>
        <taxon>Alveolata</taxon>
        <taxon>Apicomplexa</taxon>
        <taxon>Conoidasida</taxon>
        <taxon>Coccidia</taxon>
        <taxon>Eucoccidiorida</taxon>
        <taxon>Eimeriorina</taxon>
        <taxon>Eimeriidae</taxon>
        <taxon>Eimeria</taxon>
    </lineage>
</organism>
<dbReference type="AlphaFoldDB" id="U6GYA9"/>
<protein>
    <submittedName>
        <fullName evidence="2">Uncharacterized protein</fullName>
    </submittedName>
</protein>
<proteinExistence type="predicted"/>
<dbReference type="OrthoDB" id="10418379at2759"/>
<keyword evidence="3" id="KW-1185">Reference proteome</keyword>
<dbReference type="VEuPathDB" id="ToxoDB:EPH_0057730"/>
<dbReference type="Proteomes" id="UP000018201">
    <property type="component" value="Unassembled WGS sequence"/>
</dbReference>
<reference evidence="2" key="1">
    <citation type="submission" date="2013-10" db="EMBL/GenBank/DDBJ databases">
        <title>Genomic analysis of the causative agents of coccidiosis in chickens.</title>
        <authorList>
            <person name="Reid A.J."/>
            <person name="Blake D."/>
            <person name="Billington K."/>
            <person name="Browne H."/>
            <person name="Dunn M."/>
            <person name="Hung S."/>
            <person name="Kawahara F."/>
            <person name="Miranda-Saavedra D."/>
            <person name="Mourier T."/>
            <person name="Nagra H."/>
            <person name="Otto T.D."/>
            <person name="Rawlings N."/>
            <person name="Sanchez A."/>
            <person name="Sanders M."/>
            <person name="Subramaniam C."/>
            <person name="Tay Y."/>
            <person name="Dear P."/>
            <person name="Doerig C."/>
            <person name="Gruber A."/>
            <person name="Parkinson J."/>
            <person name="Shirley M."/>
            <person name="Wan K.L."/>
            <person name="Berriman M."/>
            <person name="Tomley F."/>
            <person name="Pain A."/>
        </authorList>
    </citation>
    <scope>NUCLEOTIDE SEQUENCE [LARGE SCALE GENOMIC DNA]</scope>
    <source>
        <strain evidence="2">Houghton</strain>
    </source>
</reference>
<evidence type="ECO:0000313" key="3">
    <source>
        <dbReference type="Proteomes" id="UP000018201"/>
    </source>
</evidence>
<accession>U6GYA9</accession>
<name>U6GYA9_9EIME</name>
<evidence type="ECO:0000313" key="2">
    <source>
        <dbReference type="EMBL" id="CDI84572.1"/>
    </source>
</evidence>